<dbReference type="Proteomes" id="UP001195483">
    <property type="component" value="Unassembled WGS sequence"/>
</dbReference>
<reference evidence="2" key="3">
    <citation type="submission" date="2023-05" db="EMBL/GenBank/DDBJ databases">
        <authorList>
            <person name="Smith C.H."/>
        </authorList>
    </citation>
    <scope>NUCLEOTIDE SEQUENCE</scope>
    <source>
        <strain evidence="2">CHS0354</strain>
        <tissue evidence="2">Mantle</tissue>
    </source>
</reference>
<evidence type="ECO:0000256" key="1">
    <source>
        <dbReference type="SAM" id="Phobius"/>
    </source>
</evidence>
<evidence type="ECO:0000313" key="3">
    <source>
        <dbReference type="Proteomes" id="UP001195483"/>
    </source>
</evidence>
<sequence length="176" mass="19869">MYQNLASPLGDNGYYGSYEQQSYKNENKRRMVKTDHGRTLVRIGKEASYFMMKVILLLGLFALAGGRWIPAYGPLESISERELMKEDSQMKNIDNVQLCKKGQTIGRISREDASGVIMHGKDKIGSVLAHCFLKDLKDDKTNIQSPTARRNLSCYYECRYCNGLSVGKASNGQIRL</sequence>
<keyword evidence="1" id="KW-0812">Transmembrane</keyword>
<keyword evidence="3" id="KW-1185">Reference proteome</keyword>
<comment type="caution">
    <text evidence="2">The sequence shown here is derived from an EMBL/GenBank/DDBJ whole genome shotgun (WGS) entry which is preliminary data.</text>
</comment>
<reference evidence="2" key="1">
    <citation type="journal article" date="2021" name="Genome Biol. Evol.">
        <title>A High-Quality Reference Genome for a Parasitic Bivalve with Doubly Uniparental Inheritance (Bivalvia: Unionida).</title>
        <authorList>
            <person name="Smith C.H."/>
        </authorList>
    </citation>
    <scope>NUCLEOTIDE SEQUENCE</scope>
    <source>
        <strain evidence="2">CHS0354</strain>
    </source>
</reference>
<dbReference type="EMBL" id="JAEAOA010001908">
    <property type="protein sequence ID" value="KAK3610072.1"/>
    <property type="molecule type" value="Genomic_DNA"/>
</dbReference>
<protein>
    <submittedName>
        <fullName evidence="2">Uncharacterized protein</fullName>
    </submittedName>
</protein>
<organism evidence="2 3">
    <name type="scientific">Potamilus streckersoni</name>
    <dbReference type="NCBI Taxonomy" id="2493646"/>
    <lineage>
        <taxon>Eukaryota</taxon>
        <taxon>Metazoa</taxon>
        <taxon>Spiralia</taxon>
        <taxon>Lophotrochozoa</taxon>
        <taxon>Mollusca</taxon>
        <taxon>Bivalvia</taxon>
        <taxon>Autobranchia</taxon>
        <taxon>Heteroconchia</taxon>
        <taxon>Palaeoheterodonta</taxon>
        <taxon>Unionida</taxon>
        <taxon>Unionoidea</taxon>
        <taxon>Unionidae</taxon>
        <taxon>Ambleminae</taxon>
        <taxon>Lampsilini</taxon>
        <taxon>Potamilus</taxon>
    </lineage>
</organism>
<dbReference type="AlphaFoldDB" id="A0AAE0TGP2"/>
<feature type="transmembrane region" description="Helical" evidence="1">
    <location>
        <begin position="50"/>
        <end position="69"/>
    </location>
</feature>
<gene>
    <name evidence="2" type="ORF">CHS0354_032158</name>
</gene>
<reference evidence="2" key="2">
    <citation type="journal article" date="2021" name="Genome Biol. Evol.">
        <title>Developing a high-quality reference genome for a parasitic bivalve with doubly uniparental inheritance (Bivalvia: Unionida).</title>
        <authorList>
            <person name="Smith C.H."/>
        </authorList>
    </citation>
    <scope>NUCLEOTIDE SEQUENCE</scope>
    <source>
        <strain evidence="2">CHS0354</strain>
        <tissue evidence="2">Mantle</tissue>
    </source>
</reference>
<evidence type="ECO:0000313" key="2">
    <source>
        <dbReference type="EMBL" id="KAK3610072.1"/>
    </source>
</evidence>
<keyword evidence="1" id="KW-1133">Transmembrane helix</keyword>
<accession>A0AAE0TGP2</accession>
<keyword evidence="1" id="KW-0472">Membrane</keyword>
<name>A0AAE0TGP2_9BIVA</name>
<proteinExistence type="predicted"/>